<accession>A0A5B6UV07</accession>
<feature type="region of interest" description="Disordered" evidence="1">
    <location>
        <begin position="155"/>
        <end position="189"/>
    </location>
</feature>
<dbReference type="GO" id="GO:0003964">
    <property type="term" value="F:RNA-directed DNA polymerase activity"/>
    <property type="evidence" value="ECO:0007669"/>
    <property type="project" value="UniProtKB-KW"/>
</dbReference>
<comment type="caution">
    <text evidence="2">The sequence shown here is derived from an EMBL/GenBank/DDBJ whole genome shotgun (WGS) entry which is preliminary data.</text>
</comment>
<evidence type="ECO:0000256" key="1">
    <source>
        <dbReference type="SAM" id="MobiDB-lite"/>
    </source>
</evidence>
<evidence type="ECO:0000313" key="3">
    <source>
        <dbReference type="Proteomes" id="UP000325315"/>
    </source>
</evidence>
<reference evidence="3" key="1">
    <citation type="journal article" date="2019" name="Plant Biotechnol. J.">
        <title>Genome sequencing of the Australian wild diploid species Gossypium australe highlights disease resistance and delayed gland morphogenesis.</title>
        <authorList>
            <person name="Cai Y."/>
            <person name="Cai X."/>
            <person name="Wang Q."/>
            <person name="Wang P."/>
            <person name="Zhang Y."/>
            <person name="Cai C."/>
            <person name="Xu Y."/>
            <person name="Wang K."/>
            <person name="Zhou Z."/>
            <person name="Wang C."/>
            <person name="Geng S."/>
            <person name="Li B."/>
            <person name="Dong Q."/>
            <person name="Hou Y."/>
            <person name="Wang H."/>
            <person name="Ai P."/>
            <person name="Liu Z."/>
            <person name="Yi F."/>
            <person name="Sun M."/>
            <person name="An G."/>
            <person name="Cheng J."/>
            <person name="Zhang Y."/>
            <person name="Shi Q."/>
            <person name="Xie Y."/>
            <person name="Shi X."/>
            <person name="Chang Y."/>
            <person name="Huang F."/>
            <person name="Chen Y."/>
            <person name="Hong S."/>
            <person name="Mi L."/>
            <person name="Sun Q."/>
            <person name="Zhang L."/>
            <person name="Zhou B."/>
            <person name="Peng R."/>
            <person name="Zhang X."/>
            <person name="Liu F."/>
        </authorList>
    </citation>
    <scope>NUCLEOTIDE SEQUENCE [LARGE SCALE GENOMIC DNA]</scope>
    <source>
        <strain evidence="3">cv. PA1801</strain>
    </source>
</reference>
<organism evidence="2 3">
    <name type="scientific">Gossypium australe</name>
    <dbReference type="NCBI Taxonomy" id="47621"/>
    <lineage>
        <taxon>Eukaryota</taxon>
        <taxon>Viridiplantae</taxon>
        <taxon>Streptophyta</taxon>
        <taxon>Embryophyta</taxon>
        <taxon>Tracheophyta</taxon>
        <taxon>Spermatophyta</taxon>
        <taxon>Magnoliopsida</taxon>
        <taxon>eudicotyledons</taxon>
        <taxon>Gunneridae</taxon>
        <taxon>Pentapetalae</taxon>
        <taxon>rosids</taxon>
        <taxon>malvids</taxon>
        <taxon>Malvales</taxon>
        <taxon>Malvaceae</taxon>
        <taxon>Malvoideae</taxon>
        <taxon>Gossypium</taxon>
    </lineage>
</organism>
<dbReference type="PANTHER" id="PTHR33067:SF31">
    <property type="entry name" value="RNA-DIRECTED DNA POLYMERASE"/>
    <property type="match status" value="1"/>
</dbReference>
<dbReference type="AlphaFoldDB" id="A0A5B6UV07"/>
<dbReference type="Proteomes" id="UP000325315">
    <property type="component" value="Unassembled WGS sequence"/>
</dbReference>
<dbReference type="EMBL" id="SMMG02000009">
    <property type="protein sequence ID" value="KAA3461569.1"/>
    <property type="molecule type" value="Genomic_DNA"/>
</dbReference>
<keyword evidence="2" id="KW-0808">Transferase</keyword>
<protein>
    <submittedName>
        <fullName evidence="2">Reverse transcriptase</fullName>
    </submittedName>
</protein>
<keyword evidence="3" id="KW-1185">Reference proteome</keyword>
<proteinExistence type="predicted"/>
<feature type="compositionally biased region" description="Basic and acidic residues" evidence="1">
    <location>
        <begin position="168"/>
        <end position="178"/>
    </location>
</feature>
<evidence type="ECO:0000313" key="2">
    <source>
        <dbReference type="EMBL" id="KAA3461569.1"/>
    </source>
</evidence>
<sequence length="304" mass="35031">MYGRDKPLFHYINNPTEDVNYIENKGGNPYSNTYNLEWRNHPNLRWGRNQRGGNNFNRIKTKPQERANPNDPTVYGQRLDWIEGEMQPMRTKVEQVSSKCTNTTKTLTKLEDQINQLMSMMRDIKMQIGTGIPRNTENNPLGKKKEHVKTIALHSGKVLSSSENPTQDEDKKDTKNLQEEPQQAETKPELEELLEEKQRRDEAKFVSFLNLFKSQNVNLPLINLIEKVPKYAKYLKEIMSRRRKIKTGEQVNVSASCSEIISEQITPKLKDLGSFIIPIEIGNAHFSKALCDLGANFNLMPLTI</sequence>
<dbReference type="PANTHER" id="PTHR33067">
    <property type="entry name" value="RNA-DIRECTED DNA POLYMERASE-RELATED"/>
    <property type="match status" value="1"/>
</dbReference>
<gene>
    <name evidence="2" type="ORF">EPI10_028128</name>
</gene>
<keyword evidence="2" id="KW-0695">RNA-directed DNA polymerase</keyword>
<name>A0A5B6UV07_9ROSI</name>
<keyword evidence="2" id="KW-0548">Nucleotidyltransferase</keyword>
<dbReference type="OrthoDB" id="851261at2759"/>